<keyword evidence="3 5" id="KW-1133">Transmembrane helix</keyword>
<dbReference type="EMBL" id="CAFBNG010000134">
    <property type="protein sequence ID" value="CAB4942697.1"/>
    <property type="molecule type" value="Genomic_DNA"/>
</dbReference>
<name>A0A6J7JIQ0_9ZZZZ</name>
<organism evidence="6">
    <name type="scientific">freshwater metagenome</name>
    <dbReference type="NCBI Taxonomy" id="449393"/>
    <lineage>
        <taxon>unclassified sequences</taxon>
        <taxon>metagenomes</taxon>
        <taxon>ecological metagenomes</taxon>
    </lineage>
</organism>
<evidence type="ECO:0000256" key="1">
    <source>
        <dbReference type="ARBA" id="ARBA00004141"/>
    </source>
</evidence>
<dbReference type="Pfam" id="PF02535">
    <property type="entry name" value="Zip"/>
    <property type="match status" value="1"/>
</dbReference>
<evidence type="ECO:0000256" key="3">
    <source>
        <dbReference type="ARBA" id="ARBA00022989"/>
    </source>
</evidence>
<evidence type="ECO:0000256" key="5">
    <source>
        <dbReference type="SAM" id="Phobius"/>
    </source>
</evidence>
<dbReference type="InterPro" id="IPR003689">
    <property type="entry name" value="ZIP"/>
</dbReference>
<dbReference type="GO" id="GO:0016020">
    <property type="term" value="C:membrane"/>
    <property type="evidence" value="ECO:0007669"/>
    <property type="project" value="UniProtKB-SubCell"/>
</dbReference>
<keyword evidence="4 5" id="KW-0472">Membrane</keyword>
<dbReference type="GO" id="GO:0046873">
    <property type="term" value="F:metal ion transmembrane transporter activity"/>
    <property type="evidence" value="ECO:0007669"/>
    <property type="project" value="InterPro"/>
</dbReference>
<feature type="transmembrane region" description="Helical" evidence="5">
    <location>
        <begin position="34"/>
        <end position="54"/>
    </location>
</feature>
<accession>A0A6J7JIQ0</accession>
<evidence type="ECO:0000256" key="2">
    <source>
        <dbReference type="ARBA" id="ARBA00022692"/>
    </source>
</evidence>
<evidence type="ECO:0000256" key="4">
    <source>
        <dbReference type="ARBA" id="ARBA00023136"/>
    </source>
</evidence>
<gene>
    <name evidence="6" type="ORF">UFOPK3774_00733</name>
</gene>
<sequence>MNLPASTWALGFALLTVAATTAGGALALKSRDRFHLVLGLSAGLLLGLVGFDLLPEVFELSNSTFGGVRAVSLAIIGGFLVLHILEGIFGSHEPVDSDYGHEHDHGHIAGTLGAIAMAGHVFLDGMAIGISFRVSHALGIAVFIAIVVHAFSDGLNTVSMMIKSGNWSKKGVWLLAVDGAARLGGATLGSYLVLNDSLLALYLAAFSGFLIYIATSHILPEAHSRHPSRWTFATTALGIAIMWVVVAVTS</sequence>
<protein>
    <submittedName>
        <fullName evidence="6">Unannotated protein</fullName>
    </submittedName>
</protein>
<proteinExistence type="predicted"/>
<comment type="subcellular location">
    <subcellularLocation>
        <location evidence="1">Membrane</location>
        <topology evidence="1">Multi-pass membrane protein</topology>
    </subcellularLocation>
</comment>
<reference evidence="6" key="1">
    <citation type="submission" date="2020-05" db="EMBL/GenBank/DDBJ databases">
        <authorList>
            <person name="Chiriac C."/>
            <person name="Salcher M."/>
            <person name="Ghai R."/>
            <person name="Kavagutti S V."/>
        </authorList>
    </citation>
    <scope>NUCLEOTIDE SEQUENCE</scope>
</reference>
<feature type="transmembrane region" description="Helical" evidence="5">
    <location>
        <begin position="66"/>
        <end position="85"/>
    </location>
</feature>
<feature type="transmembrane region" description="Helical" evidence="5">
    <location>
        <begin position="130"/>
        <end position="152"/>
    </location>
</feature>
<feature type="transmembrane region" description="Helical" evidence="5">
    <location>
        <begin position="172"/>
        <end position="194"/>
    </location>
</feature>
<feature type="transmembrane region" description="Helical" evidence="5">
    <location>
        <begin position="199"/>
        <end position="218"/>
    </location>
</feature>
<dbReference type="PANTHER" id="PTHR16950">
    <property type="entry name" value="ZINC TRANSPORTER SLC39A7 HISTIDINE-RICH MEMBRANE PROTEIN KE4"/>
    <property type="match status" value="1"/>
</dbReference>
<evidence type="ECO:0000313" key="6">
    <source>
        <dbReference type="EMBL" id="CAB4942697.1"/>
    </source>
</evidence>
<keyword evidence="2 5" id="KW-0812">Transmembrane</keyword>
<dbReference type="AlphaFoldDB" id="A0A6J7JIQ0"/>
<feature type="transmembrane region" description="Helical" evidence="5">
    <location>
        <begin position="230"/>
        <end position="249"/>
    </location>
</feature>
<dbReference type="PANTHER" id="PTHR16950:SF16">
    <property type="entry name" value="ZINC TRANSPORTER ZIP13"/>
    <property type="match status" value="1"/>
</dbReference>